<dbReference type="InterPro" id="IPR008972">
    <property type="entry name" value="Cupredoxin"/>
</dbReference>
<dbReference type="Gene3D" id="2.60.40.420">
    <property type="entry name" value="Cupredoxins - blue copper proteins"/>
    <property type="match status" value="1"/>
</dbReference>
<feature type="domain" description="Plastocyanin-like" evidence="2">
    <location>
        <begin position="2"/>
        <end position="35"/>
    </location>
</feature>
<protein>
    <recommendedName>
        <fullName evidence="2">Plastocyanin-like domain-containing protein</fullName>
    </recommendedName>
</protein>
<dbReference type="Pfam" id="PF07732">
    <property type="entry name" value="Cu-oxidase_3"/>
    <property type="match status" value="1"/>
</dbReference>
<dbReference type="InterPro" id="IPR011707">
    <property type="entry name" value="Cu-oxidase-like_N"/>
</dbReference>
<gene>
    <name evidence="3" type="ORF">DPMN_174337</name>
</gene>
<name>A0A9D4E383_DREPO</name>
<reference evidence="3" key="2">
    <citation type="submission" date="2020-11" db="EMBL/GenBank/DDBJ databases">
        <authorList>
            <person name="McCartney M.A."/>
            <person name="Auch B."/>
            <person name="Kono T."/>
            <person name="Mallez S."/>
            <person name="Becker A."/>
            <person name="Gohl D.M."/>
            <person name="Silverstein K.A.T."/>
            <person name="Koren S."/>
            <person name="Bechman K.B."/>
            <person name="Herman A."/>
            <person name="Abrahante J.E."/>
            <person name="Garbe J."/>
        </authorList>
    </citation>
    <scope>NUCLEOTIDE SEQUENCE</scope>
    <source>
        <strain evidence="3">Duluth1</strain>
        <tissue evidence="3">Whole animal</tissue>
    </source>
</reference>
<keyword evidence="4" id="KW-1185">Reference proteome</keyword>
<reference evidence="3" key="1">
    <citation type="journal article" date="2019" name="bioRxiv">
        <title>The Genome of the Zebra Mussel, Dreissena polymorpha: A Resource for Invasive Species Research.</title>
        <authorList>
            <person name="McCartney M.A."/>
            <person name="Auch B."/>
            <person name="Kono T."/>
            <person name="Mallez S."/>
            <person name="Zhang Y."/>
            <person name="Obille A."/>
            <person name="Becker A."/>
            <person name="Abrahante J.E."/>
            <person name="Garbe J."/>
            <person name="Badalamenti J.P."/>
            <person name="Herman A."/>
            <person name="Mangelson H."/>
            <person name="Liachko I."/>
            <person name="Sullivan S."/>
            <person name="Sone E.D."/>
            <person name="Koren S."/>
            <person name="Silverstein K.A.T."/>
            <person name="Beckman K.B."/>
            <person name="Gohl D.M."/>
        </authorList>
    </citation>
    <scope>NUCLEOTIDE SEQUENCE</scope>
    <source>
        <strain evidence="3">Duluth1</strain>
        <tissue evidence="3">Whole animal</tissue>
    </source>
</reference>
<evidence type="ECO:0000313" key="4">
    <source>
        <dbReference type="Proteomes" id="UP000828390"/>
    </source>
</evidence>
<comment type="similarity">
    <text evidence="1">Belongs to the multicopper oxidase family.</text>
</comment>
<accession>A0A9D4E383</accession>
<dbReference type="SUPFAM" id="SSF49503">
    <property type="entry name" value="Cupredoxins"/>
    <property type="match status" value="1"/>
</dbReference>
<evidence type="ECO:0000256" key="1">
    <source>
        <dbReference type="ARBA" id="ARBA00010609"/>
    </source>
</evidence>
<dbReference type="Proteomes" id="UP000828390">
    <property type="component" value="Unassembled WGS sequence"/>
</dbReference>
<comment type="caution">
    <text evidence="3">The sequence shown here is derived from an EMBL/GenBank/DDBJ whole genome shotgun (WGS) entry which is preliminary data.</text>
</comment>
<evidence type="ECO:0000313" key="3">
    <source>
        <dbReference type="EMBL" id="KAH3772989.1"/>
    </source>
</evidence>
<organism evidence="3 4">
    <name type="scientific">Dreissena polymorpha</name>
    <name type="common">Zebra mussel</name>
    <name type="synonym">Mytilus polymorpha</name>
    <dbReference type="NCBI Taxonomy" id="45954"/>
    <lineage>
        <taxon>Eukaryota</taxon>
        <taxon>Metazoa</taxon>
        <taxon>Spiralia</taxon>
        <taxon>Lophotrochozoa</taxon>
        <taxon>Mollusca</taxon>
        <taxon>Bivalvia</taxon>
        <taxon>Autobranchia</taxon>
        <taxon>Heteroconchia</taxon>
        <taxon>Euheterodonta</taxon>
        <taxon>Imparidentia</taxon>
        <taxon>Neoheterodontei</taxon>
        <taxon>Myida</taxon>
        <taxon>Dreissenoidea</taxon>
        <taxon>Dreissenidae</taxon>
        <taxon>Dreissena</taxon>
    </lineage>
</organism>
<proteinExistence type="inferred from homology"/>
<sequence>MYEFKADNAGTHWWHSHTGLQLGDGLHGAFIVREPPETDPHSALYTEDRHVMVINDWPDPPQMYRYMEEMQDQWIVPMPINGGWRLQSQHFAKTLTA</sequence>
<dbReference type="AlphaFoldDB" id="A0A9D4E383"/>
<evidence type="ECO:0000259" key="2">
    <source>
        <dbReference type="Pfam" id="PF07732"/>
    </source>
</evidence>
<dbReference type="EMBL" id="JAIWYP010000009">
    <property type="protein sequence ID" value="KAH3772989.1"/>
    <property type="molecule type" value="Genomic_DNA"/>
</dbReference>
<dbReference type="GO" id="GO:0005507">
    <property type="term" value="F:copper ion binding"/>
    <property type="evidence" value="ECO:0007669"/>
    <property type="project" value="InterPro"/>
</dbReference>